<dbReference type="AlphaFoldDB" id="A0A162GS39"/>
<dbReference type="EMBL" id="LUKD01000001">
    <property type="protein sequence ID" value="KYG68825.1"/>
    <property type="molecule type" value="Genomic_DNA"/>
</dbReference>
<organism evidence="2 3">
    <name type="scientific">Bdellovibrio bacteriovorus</name>
    <dbReference type="NCBI Taxonomy" id="959"/>
    <lineage>
        <taxon>Bacteria</taxon>
        <taxon>Pseudomonadati</taxon>
        <taxon>Bdellovibrionota</taxon>
        <taxon>Bdellovibrionia</taxon>
        <taxon>Bdellovibrionales</taxon>
        <taxon>Pseudobdellovibrionaceae</taxon>
        <taxon>Bdellovibrio</taxon>
    </lineage>
</organism>
<dbReference type="CDD" id="cd00093">
    <property type="entry name" value="HTH_XRE"/>
    <property type="match status" value="1"/>
</dbReference>
<protein>
    <recommendedName>
        <fullName evidence="1">HTH cro/C1-type domain-containing protein</fullName>
    </recommendedName>
</protein>
<evidence type="ECO:0000313" key="3">
    <source>
        <dbReference type="Proteomes" id="UP000075799"/>
    </source>
</evidence>
<comment type="caution">
    <text evidence="2">The sequence shown here is derived from an EMBL/GenBank/DDBJ whole genome shotgun (WGS) entry which is preliminary data.</text>
</comment>
<dbReference type="GO" id="GO:0003677">
    <property type="term" value="F:DNA binding"/>
    <property type="evidence" value="ECO:0007669"/>
    <property type="project" value="InterPro"/>
</dbReference>
<dbReference type="Gene3D" id="1.25.40.10">
    <property type="entry name" value="Tetratricopeptide repeat domain"/>
    <property type="match status" value="1"/>
</dbReference>
<accession>A0A162GS39</accession>
<reference evidence="2 3" key="1">
    <citation type="submission" date="2016-03" db="EMBL/GenBank/DDBJ databases">
        <authorList>
            <person name="Ploux O."/>
        </authorList>
    </citation>
    <scope>NUCLEOTIDE SEQUENCE [LARGE SCALE GENOMIC DNA]</scope>
    <source>
        <strain evidence="2 3">EC13</strain>
    </source>
</reference>
<evidence type="ECO:0000259" key="1">
    <source>
        <dbReference type="PROSITE" id="PS50943"/>
    </source>
</evidence>
<dbReference type="OrthoDB" id="5310274at2"/>
<dbReference type="PROSITE" id="PS50943">
    <property type="entry name" value="HTH_CROC1"/>
    <property type="match status" value="1"/>
</dbReference>
<name>A0A162GS39_BDEBC</name>
<feature type="domain" description="HTH cro/C1-type" evidence="1">
    <location>
        <begin position="13"/>
        <end position="68"/>
    </location>
</feature>
<dbReference type="InterPro" id="IPR001387">
    <property type="entry name" value="Cro/C1-type_HTH"/>
</dbReference>
<dbReference type="Pfam" id="PF13443">
    <property type="entry name" value="HTH_26"/>
    <property type="match status" value="1"/>
</dbReference>
<dbReference type="SUPFAM" id="SSF48452">
    <property type="entry name" value="TPR-like"/>
    <property type="match status" value="1"/>
</dbReference>
<sequence length="394" mass="44728">MATESFSLCHDTLNSLFREKGLSQTAVAEKLHISTKTVQRWSNRTARRIRSELLTNLAALLEVPTEQLIKNSESFKMRPHNPLLEELLQDSYLQFVRVTDSWSSYLRMLRSFQSEELPSSQALGLFLQMGAATLHVGQMRASRFYLQKAHDLAVTLNDPRALTKCYILSAFREEQAGSLSVALLHLEKAQGFLKSTNSLSLEADFHFCYGRIHAHLRNFHMAKTAFRKCLLIAVKNKFMARAAVTYLELAHLQFKFGFYKQSYLSFQRTLKYAQKSGWAHGISVAKVGLNLVQSIKTKSHFPQLTKNLMFANTKVDVRLEDLLFQGAVLNGDMESANKMALARIKKSRTTPLHFAYAILDAQVLAEKNPSNYSFRESLLSKARDTLKRNGIPAN</sequence>
<evidence type="ECO:0000313" key="2">
    <source>
        <dbReference type="EMBL" id="KYG68825.1"/>
    </source>
</evidence>
<dbReference type="RefSeq" id="WP_063205519.1">
    <property type="nucleotide sequence ID" value="NZ_LUKD01000001.1"/>
</dbReference>
<dbReference type="InterPro" id="IPR011990">
    <property type="entry name" value="TPR-like_helical_dom_sf"/>
</dbReference>
<dbReference type="SUPFAM" id="SSF47413">
    <property type="entry name" value="lambda repressor-like DNA-binding domains"/>
    <property type="match status" value="1"/>
</dbReference>
<dbReference type="Proteomes" id="UP000075799">
    <property type="component" value="Unassembled WGS sequence"/>
</dbReference>
<proteinExistence type="predicted"/>
<dbReference type="Gene3D" id="1.10.260.40">
    <property type="entry name" value="lambda repressor-like DNA-binding domains"/>
    <property type="match status" value="1"/>
</dbReference>
<dbReference type="SMART" id="SM00530">
    <property type="entry name" value="HTH_XRE"/>
    <property type="match status" value="1"/>
</dbReference>
<dbReference type="InterPro" id="IPR010982">
    <property type="entry name" value="Lambda_DNA-bd_dom_sf"/>
</dbReference>
<gene>
    <name evidence="2" type="ORF">AZI87_06240</name>
</gene>